<proteinExistence type="predicted"/>
<feature type="domain" description="BZIP" evidence="3">
    <location>
        <begin position="310"/>
        <end position="324"/>
    </location>
</feature>
<dbReference type="InterPro" id="IPR046347">
    <property type="entry name" value="bZIP_sf"/>
</dbReference>
<evidence type="ECO:0000259" key="3">
    <source>
        <dbReference type="PROSITE" id="PS00036"/>
    </source>
</evidence>
<dbReference type="PROSITE" id="PS00036">
    <property type="entry name" value="BZIP_BASIC"/>
    <property type="match status" value="1"/>
</dbReference>
<keyword evidence="5" id="KW-1185">Reference proteome</keyword>
<evidence type="ECO:0000256" key="1">
    <source>
        <dbReference type="SAM" id="Coils"/>
    </source>
</evidence>
<feature type="region of interest" description="Disordered" evidence="2">
    <location>
        <begin position="223"/>
        <end position="251"/>
    </location>
</feature>
<keyword evidence="1" id="KW-0175">Coiled coil</keyword>
<accession>A0AAF0F865</accession>
<evidence type="ECO:0000313" key="4">
    <source>
        <dbReference type="EMBL" id="WFD42407.1"/>
    </source>
</evidence>
<evidence type="ECO:0000256" key="2">
    <source>
        <dbReference type="SAM" id="MobiDB-lite"/>
    </source>
</evidence>
<feature type="coiled-coil region" evidence="1">
    <location>
        <begin position="322"/>
        <end position="363"/>
    </location>
</feature>
<feature type="compositionally biased region" description="Low complexity" evidence="2">
    <location>
        <begin position="228"/>
        <end position="240"/>
    </location>
</feature>
<gene>
    <name evidence="4" type="ORF">MPSI1_001050</name>
</gene>
<dbReference type="InterPro" id="IPR004827">
    <property type="entry name" value="bZIP"/>
</dbReference>
<dbReference type="Proteomes" id="UP001214628">
    <property type="component" value="Chromosome 1"/>
</dbReference>
<name>A0AAF0F865_9BASI</name>
<dbReference type="GO" id="GO:0003700">
    <property type="term" value="F:DNA-binding transcription factor activity"/>
    <property type="evidence" value="ECO:0007669"/>
    <property type="project" value="InterPro"/>
</dbReference>
<organism evidence="4 5">
    <name type="scientific">Malassezia psittaci</name>
    <dbReference type="NCBI Taxonomy" id="1821823"/>
    <lineage>
        <taxon>Eukaryota</taxon>
        <taxon>Fungi</taxon>
        <taxon>Dikarya</taxon>
        <taxon>Basidiomycota</taxon>
        <taxon>Ustilaginomycotina</taxon>
        <taxon>Malasseziomycetes</taxon>
        <taxon>Malasseziales</taxon>
        <taxon>Malasseziaceae</taxon>
        <taxon>Malassezia</taxon>
    </lineage>
</organism>
<feature type="region of interest" description="Disordered" evidence="2">
    <location>
        <begin position="264"/>
        <end position="304"/>
    </location>
</feature>
<reference evidence="4" key="1">
    <citation type="submission" date="2023-02" db="EMBL/GenBank/DDBJ databases">
        <title>Mating type loci evolution in Malassezia.</title>
        <authorList>
            <person name="Coelho M.A."/>
        </authorList>
    </citation>
    <scope>NUCLEOTIDE SEQUENCE</scope>
    <source>
        <strain evidence="4">CBS 14136</strain>
    </source>
</reference>
<dbReference type="SUPFAM" id="SSF57959">
    <property type="entry name" value="Leucine zipper domain"/>
    <property type="match status" value="1"/>
</dbReference>
<protein>
    <recommendedName>
        <fullName evidence="3">BZIP domain-containing protein</fullName>
    </recommendedName>
</protein>
<evidence type="ECO:0000313" key="5">
    <source>
        <dbReference type="Proteomes" id="UP001214628"/>
    </source>
</evidence>
<dbReference type="SMART" id="SM00338">
    <property type="entry name" value="BRLZ"/>
    <property type="match status" value="1"/>
</dbReference>
<dbReference type="EMBL" id="CP118375">
    <property type="protein sequence ID" value="WFD42407.1"/>
    <property type="molecule type" value="Genomic_DNA"/>
</dbReference>
<sequence length="369" mass="40422">MPTELSMPEGPDFTCIRTTDATLLGFPLEAYPSFAPLSLGLKTEDNELSTSLSLSPLNDINCHDITESIWSDESPGMSDSLTSLDFESTEEPDASSVLKSTSFSETSSTASAVAQLSDVGLFSPLNDDSFGLKRCLGEEQPLPSSKRVCTEPTKMSLSLPNMESDFTLFPKEDEVDATKKPIASLSSLGSHPENNGVYDLLSSLNNKTISESPPVAEPVMTASLPEISSGLSTNTSSSTRGTRRRRRNVDELLPIDAPIQSRTYVTESVTSRRDSNESCKNESQASDFYESPGSGKIAQDNTDLDSRSMKRLSNTLAARRSRHRKAEELKNLNDTIEQLKSEVAQWKSRCEEAERQRDQCMSKILSMTS</sequence>
<feature type="compositionally biased region" description="Basic and acidic residues" evidence="2">
    <location>
        <begin position="270"/>
        <end position="280"/>
    </location>
</feature>
<dbReference type="AlphaFoldDB" id="A0AAF0F865"/>
<dbReference type="Gene3D" id="3.30.160.60">
    <property type="entry name" value="Classic Zinc Finger"/>
    <property type="match status" value="1"/>
</dbReference>
<dbReference type="CDD" id="cd12193">
    <property type="entry name" value="bZIP_GCN4"/>
    <property type="match status" value="1"/>
</dbReference>